<dbReference type="InterPro" id="IPR013561">
    <property type="entry name" value="FilR1_middle_dom"/>
</dbReference>
<organism evidence="3 4">
    <name type="scientific">Halosimplex aquaticum</name>
    <dbReference type="NCBI Taxonomy" id="3026162"/>
    <lineage>
        <taxon>Archaea</taxon>
        <taxon>Methanobacteriati</taxon>
        <taxon>Methanobacteriota</taxon>
        <taxon>Stenosarchaea group</taxon>
        <taxon>Halobacteria</taxon>
        <taxon>Halobacteriales</taxon>
        <taxon>Haloarculaceae</taxon>
        <taxon>Halosimplex</taxon>
    </lineage>
</organism>
<dbReference type="Pfam" id="PF25213">
    <property type="entry name" value="HVO_A0261_N"/>
    <property type="match status" value="1"/>
</dbReference>
<feature type="domain" description="HVO-A0261-like N-terminal" evidence="2">
    <location>
        <begin position="6"/>
        <end position="89"/>
    </location>
</feature>
<dbReference type="InterPro" id="IPR036388">
    <property type="entry name" value="WH-like_DNA-bd_sf"/>
</dbReference>
<reference evidence="3 4" key="1">
    <citation type="journal article" date="2019" name="Int. J. Syst. Evol. Microbiol.">
        <title>The Global Catalogue of Microorganisms (GCM) 10K type strain sequencing project: providing services to taxonomists for standard genome sequencing and annotation.</title>
        <authorList>
            <consortium name="The Broad Institute Genomics Platform"/>
            <consortium name="The Broad Institute Genome Sequencing Center for Infectious Disease"/>
            <person name="Wu L."/>
            <person name="Ma J."/>
        </authorList>
    </citation>
    <scope>NUCLEOTIDE SEQUENCE [LARGE SCALE GENOMIC DNA]</scope>
    <source>
        <strain evidence="3 4">XZYJT29</strain>
    </source>
</reference>
<dbReference type="AlphaFoldDB" id="A0ABD5YA08"/>
<keyword evidence="4" id="KW-1185">Reference proteome</keyword>
<dbReference type="RefSeq" id="WP_274323584.1">
    <property type="nucleotide sequence ID" value="NZ_CP118158.1"/>
</dbReference>
<dbReference type="SUPFAM" id="SSF46785">
    <property type="entry name" value="Winged helix' DNA-binding domain"/>
    <property type="match status" value="1"/>
</dbReference>
<evidence type="ECO:0000313" key="3">
    <source>
        <dbReference type="EMBL" id="MFC7142519.1"/>
    </source>
</evidence>
<evidence type="ECO:0000259" key="1">
    <source>
        <dbReference type="Pfam" id="PF08350"/>
    </source>
</evidence>
<protein>
    <submittedName>
        <fullName evidence="3">Helix-turn-helix transcriptional regulator</fullName>
    </submittedName>
</protein>
<sequence length="268" mass="29065">MDAALEDVEFLALSANRVEVLQSLATGSRSRSDLAAETGASQATLGRILGDFEERSWVRRSDGAYEATATGRLVASAFSDLLDVLETERQLRDIVADLPTDAMEFDLARLADATITVPTETRPNAPLQRLIDLEREAETICAFSHAFNEQTLALTAERAADGDVSFSGVFSRSAIDALASESTLRRRLETLLGADAASVRVRDDGVPLAGTLVDDRVHLLVRDDSGVLRASIDTDDPAVVSWAEDAFERYWSDATPLDRDDIADCDTD</sequence>
<evidence type="ECO:0000259" key="2">
    <source>
        <dbReference type="Pfam" id="PF25213"/>
    </source>
</evidence>
<dbReference type="Gene3D" id="1.10.10.10">
    <property type="entry name" value="Winged helix-like DNA-binding domain superfamily/Winged helix DNA-binding domain"/>
    <property type="match status" value="1"/>
</dbReference>
<gene>
    <name evidence="3" type="ORF">ACFQMA_22120</name>
</gene>
<dbReference type="GeneID" id="78822864"/>
<name>A0ABD5YA08_9EURY</name>
<evidence type="ECO:0000313" key="4">
    <source>
        <dbReference type="Proteomes" id="UP001596432"/>
    </source>
</evidence>
<proteinExistence type="predicted"/>
<feature type="domain" description="Methanogenesis regulatory protein FilR1 middle" evidence="1">
    <location>
        <begin position="123"/>
        <end position="253"/>
    </location>
</feature>
<comment type="caution">
    <text evidence="3">The sequence shown here is derived from an EMBL/GenBank/DDBJ whole genome shotgun (WGS) entry which is preliminary data.</text>
</comment>
<dbReference type="EMBL" id="JBHTAS010000001">
    <property type="protein sequence ID" value="MFC7142519.1"/>
    <property type="molecule type" value="Genomic_DNA"/>
</dbReference>
<accession>A0ABD5YA08</accession>
<dbReference type="Proteomes" id="UP001596432">
    <property type="component" value="Unassembled WGS sequence"/>
</dbReference>
<dbReference type="Pfam" id="PF08350">
    <property type="entry name" value="FilR1_middle"/>
    <property type="match status" value="1"/>
</dbReference>
<dbReference type="InterPro" id="IPR057527">
    <property type="entry name" value="HVO_A0261-like_N"/>
</dbReference>
<dbReference type="InterPro" id="IPR036390">
    <property type="entry name" value="WH_DNA-bd_sf"/>
</dbReference>